<dbReference type="RefSeq" id="WP_035440443.1">
    <property type="nucleotide sequence ID" value="NZ_AUEH01000025.1"/>
</dbReference>
<comment type="function">
    <text evidence="3">Catalyzes two sequential steps in the biosynthesis of coenzyme A. In the first step cysteine is conjugated to 4'-phosphopantothenate to form 4-phosphopantothenoylcysteine. In the second step the latter compound is decarboxylated to form 4'-phosphopantotheine.</text>
</comment>
<keyword evidence="3" id="KW-0511">Multifunctional enzyme</keyword>
<evidence type="ECO:0000256" key="4">
    <source>
        <dbReference type="RuleBase" id="RU364078"/>
    </source>
</evidence>
<keyword evidence="3" id="KW-0479">Metal-binding</keyword>
<dbReference type="InterPro" id="IPR003382">
    <property type="entry name" value="Flavoprotein"/>
</dbReference>
<feature type="domain" description="DNA/pantothenate metabolism flavoprotein C-terminal" evidence="6">
    <location>
        <begin position="185"/>
        <end position="393"/>
    </location>
</feature>
<keyword evidence="2 3" id="KW-0456">Lyase</keyword>
<feature type="binding site" evidence="3">
    <location>
        <position position="337"/>
    </location>
    <ligand>
        <name>CTP</name>
        <dbReference type="ChEBI" id="CHEBI:37563"/>
    </ligand>
</feature>
<feature type="binding site" evidence="3">
    <location>
        <position position="277"/>
    </location>
    <ligand>
        <name>CTP</name>
        <dbReference type="ChEBI" id="CHEBI:37563"/>
    </ligand>
</feature>
<feature type="region of interest" description="Phosphopantothenate--cysteine ligase" evidence="3">
    <location>
        <begin position="190"/>
        <end position="401"/>
    </location>
</feature>
<dbReference type="GO" id="GO:0071513">
    <property type="term" value="C:phosphopantothenoylcysteine decarboxylase complex"/>
    <property type="evidence" value="ECO:0007669"/>
    <property type="project" value="TreeGrafter"/>
</dbReference>
<name>A0A0R1XA02_9LACO</name>
<gene>
    <name evidence="3" type="primary">coaBC</name>
    <name evidence="7" type="ORF">FC91_GL002782</name>
</gene>
<dbReference type="PANTHER" id="PTHR14359:SF6">
    <property type="entry name" value="PHOSPHOPANTOTHENOYLCYSTEINE DECARBOXYLASE"/>
    <property type="match status" value="1"/>
</dbReference>
<dbReference type="SUPFAM" id="SSF52507">
    <property type="entry name" value="Homo-oligomeric flavin-containing Cys decarboxylases, HFCD"/>
    <property type="match status" value="1"/>
</dbReference>
<reference evidence="7 8" key="1">
    <citation type="journal article" date="2015" name="Genome Announc.">
        <title>Expanding the biotechnology potential of lactobacilli through comparative genomics of 213 strains and associated genera.</title>
        <authorList>
            <person name="Sun Z."/>
            <person name="Harris H.M."/>
            <person name="McCann A."/>
            <person name="Guo C."/>
            <person name="Argimon S."/>
            <person name="Zhang W."/>
            <person name="Yang X."/>
            <person name="Jeffery I.B."/>
            <person name="Cooney J.C."/>
            <person name="Kagawa T.F."/>
            <person name="Liu W."/>
            <person name="Song Y."/>
            <person name="Salvetti E."/>
            <person name="Wrobel A."/>
            <person name="Rasinkangas P."/>
            <person name="Parkhill J."/>
            <person name="Rea M.C."/>
            <person name="O'Sullivan O."/>
            <person name="Ritari J."/>
            <person name="Douillard F.P."/>
            <person name="Paul Ross R."/>
            <person name="Yang R."/>
            <person name="Briner A.E."/>
            <person name="Felis G.E."/>
            <person name="de Vos W.M."/>
            <person name="Barrangou R."/>
            <person name="Klaenhammer T.R."/>
            <person name="Caufield P.W."/>
            <person name="Cui Y."/>
            <person name="Zhang H."/>
            <person name="O'Toole P.W."/>
        </authorList>
    </citation>
    <scope>NUCLEOTIDE SEQUENCE [LARGE SCALE GENOMIC DNA]</scope>
    <source>
        <strain evidence="7 8">DSM 16991</strain>
    </source>
</reference>
<evidence type="ECO:0000259" key="6">
    <source>
        <dbReference type="Pfam" id="PF04127"/>
    </source>
</evidence>
<keyword evidence="3 4" id="KW-0288">FMN</keyword>
<feature type="binding site" evidence="3">
    <location>
        <position position="341"/>
    </location>
    <ligand>
        <name>CTP</name>
        <dbReference type="ChEBI" id="CHEBI:37563"/>
    </ligand>
</feature>
<dbReference type="NCBIfam" id="TIGR00521">
    <property type="entry name" value="coaBC_dfp"/>
    <property type="match status" value="1"/>
</dbReference>
<comment type="cofactor">
    <cofactor evidence="3">
        <name>Mg(2+)</name>
        <dbReference type="ChEBI" id="CHEBI:18420"/>
    </cofactor>
</comment>
<dbReference type="AlphaFoldDB" id="A0A0R1XA02"/>
<evidence type="ECO:0000256" key="3">
    <source>
        <dbReference type="HAMAP-Rule" id="MF_02225"/>
    </source>
</evidence>
<dbReference type="GO" id="GO:0004632">
    <property type="term" value="F:phosphopantothenate--cysteine ligase activity"/>
    <property type="evidence" value="ECO:0007669"/>
    <property type="project" value="UniProtKB-UniRule"/>
</dbReference>
<dbReference type="PANTHER" id="PTHR14359">
    <property type="entry name" value="HOMO-OLIGOMERIC FLAVIN CONTAINING CYS DECARBOXYLASE FAMILY"/>
    <property type="match status" value="1"/>
</dbReference>
<dbReference type="OrthoDB" id="9802554at2"/>
<keyword evidence="3 4" id="KW-0436">Ligase</keyword>
<comment type="function">
    <text evidence="4">Catalyzes two steps in the biosynthesis of coenzyme A. In the first step cysteine is conjugated to 4'-phosphopantothenate to form 4-phosphopantothenoylcysteine, in the latter compound is decarboxylated to form 4'-phosphopantotheine.</text>
</comment>
<dbReference type="InterPro" id="IPR007085">
    <property type="entry name" value="DNA/pantothenate-metab_flavo_C"/>
</dbReference>
<keyword evidence="3" id="KW-0460">Magnesium</keyword>
<feature type="region of interest" description="Phosphopantothenoylcysteine decarboxylase" evidence="3">
    <location>
        <begin position="1"/>
        <end position="189"/>
    </location>
</feature>
<dbReference type="PATRIC" id="fig|1122147.4.peg.2868"/>
<dbReference type="HAMAP" id="MF_02225">
    <property type="entry name" value="CoaBC"/>
    <property type="match status" value="1"/>
</dbReference>
<dbReference type="EC" id="4.1.1.36" evidence="3"/>
<comment type="similarity">
    <text evidence="3 4">In the N-terminal section; belongs to the HFCD (homo-oligomeric flavin containing Cys decarboxylase) superfamily.</text>
</comment>
<comment type="catalytic activity">
    <reaction evidence="3 4">
        <text>(R)-4'-phosphopantothenate + L-cysteine + CTP = N-[(R)-4-phosphopantothenoyl]-L-cysteine + CMP + diphosphate + H(+)</text>
        <dbReference type="Rhea" id="RHEA:19397"/>
        <dbReference type="ChEBI" id="CHEBI:10986"/>
        <dbReference type="ChEBI" id="CHEBI:15378"/>
        <dbReference type="ChEBI" id="CHEBI:33019"/>
        <dbReference type="ChEBI" id="CHEBI:35235"/>
        <dbReference type="ChEBI" id="CHEBI:37563"/>
        <dbReference type="ChEBI" id="CHEBI:59458"/>
        <dbReference type="ChEBI" id="CHEBI:60377"/>
        <dbReference type="EC" id="6.3.2.5"/>
    </reaction>
</comment>
<dbReference type="GO" id="GO:0015937">
    <property type="term" value="P:coenzyme A biosynthetic process"/>
    <property type="evidence" value="ECO:0007669"/>
    <property type="project" value="UniProtKB-UniRule"/>
</dbReference>
<comment type="similarity">
    <text evidence="3 4">In the C-terminal section; belongs to the PPC synthetase family.</text>
</comment>
<proteinExistence type="inferred from homology"/>
<dbReference type="Gene3D" id="3.40.50.1950">
    <property type="entry name" value="Flavin prenyltransferase-like"/>
    <property type="match status" value="1"/>
</dbReference>
<dbReference type="EC" id="6.3.2.5" evidence="3"/>
<dbReference type="Proteomes" id="UP000050949">
    <property type="component" value="Unassembled WGS sequence"/>
</dbReference>
<dbReference type="Pfam" id="PF04127">
    <property type="entry name" value="DFP"/>
    <property type="match status" value="1"/>
</dbReference>
<comment type="cofactor">
    <cofactor evidence="3">
        <name>FMN</name>
        <dbReference type="ChEBI" id="CHEBI:58210"/>
    </cofactor>
    <text evidence="3">Binds 1 FMN per subunit.</text>
</comment>
<dbReference type="Pfam" id="PF02441">
    <property type="entry name" value="Flavoprotein"/>
    <property type="match status" value="1"/>
</dbReference>
<dbReference type="GO" id="GO:0004633">
    <property type="term" value="F:phosphopantothenoylcysteine decarboxylase activity"/>
    <property type="evidence" value="ECO:0007669"/>
    <property type="project" value="UniProtKB-UniRule"/>
</dbReference>
<dbReference type="InterPro" id="IPR035929">
    <property type="entry name" value="CoaB-like_sf"/>
</dbReference>
<comment type="pathway">
    <text evidence="3 4">Cofactor biosynthesis; coenzyme A biosynthesis; CoA from (R)-pantothenate: step 2/5.</text>
</comment>
<dbReference type="UniPathway" id="UPA00241">
    <property type="reaction ID" value="UER00353"/>
</dbReference>
<dbReference type="GO" id="GO:0015941">
    <property type="term" value="P:pantothenate catabolic process"/>
    <property type="evidence" value="ECO:0007669"/>
    <property type="project" value="InterPro"/>
</dbReference>
<dbReference type="eggNOG" id="COG0452">
    <property type="taxonomic scope" value="Bacteria"/>
</dbReference>
<accession>A0A0R1XA02</accession>
<dbReference type="GO" id="GO:0046872">
    <property type="term" value="F:metal ion binding"/>
    <property type="evidence" value="ECO:0007669"/>
    <property type="project" value="UniProtKB-KW"/>
</dbReference>
<dbReference type="InterPro" id="IPR005252">
    <property type="entry name" value="CoaBC"/>
</dbReference>
<feature type="domain" description="Flavoprotein" evidence="5">
    <location>
        <begin position="5"/>
        <end position="162"/>
    </location>
</feature>
<evidence type="ECO:0000313" key="7">
    <source>
        <dbReference type="EMBL" id="KRM27000.1"/>
    </source>
</evidence>
<sequence>MAANHIALYVTGGIAAYKAASLVRLFVKAGHTVRVVMTQHATEFITPLTMATLSQQSVALDNFAPPKPGEVSHIALADWTDVAVAYPATANFIAKIAQGFADDMASTTWLATTAPKIIFPAMNSHMLHQPATQRNLDQLSTDGVAVAPTGSGFLAEGYAGDGRLLEPSEAQGFTDYVVSRRQGLLQDQHVLITAGGTKEAIDPVRNLTNRSSGKMGYALAQATLAAGANVTLISTTGQQPPFGITYIPVQDARQMQAALTERYAASDVVIMAAAVADWRPTSVAQEKVKKQPGQTTWHLDLVRNPDIIAGLGAQKSHQFLVGFAAETQDLIANAEKKMAAKHVDMLVANDVSKAGVGFGADDNAVVLLRPGTPPQYIAKAPKREIATQIVTAIGRFLQANY</sequence>
<comment type="pathway">
    <text evidence="3 4">Cofactor biosynthesis; coenzyme A biosynthesis; CoA from (R)-pantothenate: step 3/5.</text>
</comment>
<feature type="binding site" evidence="3">
    <location>
        <begin position="305"/>
        <end position="308"/>
    </location>
    <ligand>
        <name>CTP</name>
        <dbReference type="ChEBI" id="CHEBI:37563"/>
    </ligand>
</feature>
<comment type="caution">
    <text evidence="7">The sequence shown here is derived from an EMBL/GenBank/DDBJ whole genome shotgun (WGS) entry which is preliminary data.</text>
</comment>
<evidence type="ECO:0000313" key="8">
    <source>
        <dbReference type="Proteomes" id="UP000050949"/>
    </source>
</evidence>
<feature type="binding site" evidence="3">
    <location>
        <position position="287"/>
    </location>
    <ligand>
        <name>CTP</name>
        <dbReference type="ChEBI" id="CHEBI:37563"/>
    </ligand>
</feature>
<dbReference type="EMBL" id="AZFW01000058">
    <property type="protein sequence ID" value="KRM27000.1"/>
    <property type="molecule type" value="Genomic_DNA"/>
</dbReference>
<comment type="caution">
    <text evidence="3">Lacks conserved residue(s) required for the propagation of feature annotation.</text>
</comment>
<dbReference type="SUPFAM" id="SSF102645">
    <property type="entry name" value="CoaB-like"/>
    <property type="match status" value="1"/>
</dbReference>
<evidence type="ECO:0000256" key="1">
    <source>
        <dbReference type="ARBA" id="ARBA00022793"/>
    </source>
</evidence>
<keyword evidence="3 4" id="KW-0285">Flavoprotein</keyword>
<keyword evidence="1 3" id="KW-0210">Decarboxylase</keyword>
<evidence type="ECO:0000259" key="5">
    <source>
        <dbReference type="Pfam" id="PF02441"/>
    </source>
</evidence>
<feature type="binding site" evidence="3">
    <location>
        <position position="323"/>
    </location>
    <ligand>
        <name>CTP</name>
        <dbReference type="ChEBI" id="CHEBI:37563"/>
    </ligand>
</feature>
<dbReference type="InterPro" id="IPR036551">
    <property type="entry name" value="Flavin_trans-like"/>
</dbReference>
<evidence type="ECO:0000256" key="2">
    <source>
        <dbReference type="ARBA" id="ARBA00023239"/>
    </source>
</evidence>
<organism evidence="7 8">
    <name type="scientific">Schleiferilactobacillus harbinensis DSM 16991</name>
    <dbReference type="NCBI Taxonomy" id="1122147"/>
    <lineage>
        <taxon>Bacteria</taxon>
        <taxon>Bacillati</taxon>
        <taxon>Bacillota</taxon>
        <taxon>Bacilli</taxon>
        <taxon>Lactobacillales</taxon>
        <taxon>Lactobacillaceae</taxon>
        <taxon>Schleiferilactobacillus</taxon>
    </lineage>
</organism>
<dbReference type="Gene3D" id="3.40.50.10300">
    <property type="entry name" value="CoaB-like"/>
    <property type="match status" value="1"/>
</dbReference>
<dbReference type="GO" id="GO:0010181">
    <property type="term" value="F:FMN binding"/>
    <property type="evidence" value="ECO:0007669"/>
    <property type="project" value="UniProtKB-UniRule"/>
</dbReference>
<comment type="catalytic activity">
    <reaction evidence="3 4">
        <text>N-[(R)-4-phosphopantothenoyl]-L-cysteine + H(+) = (R)-4'-phosphopantetheine + CO2</text>
        <dbReference type="Rhea" id="RHEA:16793"/>
        <dbReference type="ChEBI" id="CHEBI:15378"/>
        <dbReference type="ChEBI" id="CHEBI:16526"/>
        <dbReference type="ChEBI" id="CHEBI:59458"/>
        <dbReference type="ChEBI" id="CHEBI:61723"/>
        <dbReference type="EC" id="4.1.1.36"/>
    </reaction>
</comment>
<protein>
    <recommendedName>
        <fullName evidence="3">Coenzyme A biosynthesis bifunctional protein CoaBC</fullName>
    </recommendedName>
    <alternativeName>
        <fullName evidence="3">DNA/pantothenate metabolism flavoprotein</fullName>
    </alternativeName>
    <alternativeName>
        <fullName evidence="3">Phosphopantothenoylcysteine synthetase/decarboxylase</fullName>
        <shortName evidence="3">PPCS-PPCDC</shortName>
    </alternativeName>
    <domain>
        <recommendedName>
            <fullName evidence="3">Phosphopantothenoylcysteine decarboxylase</fullName>
            <shortName evidence="3">PPC decarboxylase</shortName>
            <shortName evidence="3">PPC-DC</shortName>
            <ecNumber evidence="3">4.1.1.36</ecNumber>
        </recommendedName>
        <alternativeName>
            <fullName evidence="3">CoaC</fullName>
        </alternativeName>
    </domain>
    <domain>
        <recommendedName>
            <fullName evidence="3">Phosphopantothenate--cysteine ligase</fullName>
            <ecNumber evidence="3">6.3.2.5</ecNumber>
        </recommendedName>
        <alternativeName>
            <fullName evidence="3">CoaB</fullName>
        </alternativeName>
        <alternativeName>
            <fullName evidence="3">Phosphopantothenoylcysteine synthetase</fullName>
            <shortName evidence="3">PPC synthetase</shortName>
            <shortName evidence="3">PPC-S</shortName>
        </alternativeName>
    </domain>
</protein>